<organism evidence="1 2">
    <name type="scientific">Saponaria officinalis</name>
    <name type="common">Common soapwort</name>
    <name type="synonym">Lychnis saponaria</name>
    <dbReference type="NCBI Taxonomy" id="3572"/>
    <lineage>
        <taxon>Eukaryota</taxon>
        <taxon>Viridiplantae</taxon>
        <taxon>Streptophyta</taxon>
        <taxon>Embryophyta</taxon>
        <taxon>Tracheophyta</taxon>
        <taxon>Spermatophyta</taxon>
        <taxon>Magnoliopsida</taxon>
        <taxon>eudicotyledons</taxon>
        <taxon>Gunneridae</taxon>
        <taxon>Pentapetalae</taxon>
        <taxon>Caryophyllales</taxon>
        <taxon>Caryophyllaceae</taxon>
        <taxon>Caryophylleae</taxon>
        <taxon>Saponaria</taxon>
    </lineage>
</organism>
<sequence length="207" mass="23488">MGNQVSNGSQLTGKVILQDGSIQEFDKSTTVAELMLEHPQQVVVELNYSSRGKPTPLPADDKLDPNRFYLMVPLRRGKPTYLSSKEAHEILLRANTMLRSKALVSTSKFLPFFAKICPATSTDDLYSKGMSPKKRVFDHEEKEKEELLEDIIERPDYLSRQVSGKNSWKPSLNTIEEKRNEMKRAVNLVILAAKVVKRIEKKGLVWG</sequence>
<evidence type="ECO:0000313" key="2">
    <source>
        <dbReference type="Proteomes" id="UP001443914"/>
    </source>
</evidence>
<keyword evidence="2" id="KW-1185">Reference proteome</keyword>
<accession>A0AAW1MP83</accession>
<name>A0AAW1MP83_SAPOF</name>
<evidence type="ECO:0000313" key="1">
    <source>
        <dbReference type="EMBL" id="KAK9747626.1"/>
    </source>
</evidence>
<dbReference type="Pfam" id="PF14009">
    <property type="entry name" value="PADRE"/>
    <property type="match status" value="1"/>
</dbReference>
<gene>
    <name evidence="1" type="ORF">RND81_02G004100</name>
</gene>
<reference evidence="1" key="1">
    <citation type="submission" date="2024-03" db="EMBL/GenBank/DDBJ databases">
        <title>WGS assembly of Saponaria officinalis var. Norfolk2.</title>
        <authorList>
            <person name="Jenkins J."/>
            <person name="Shu S."/>
            <person name="Grimwood J."/>
            <person name="Barry K."/>
            <person name="Goodstein D."/>
            <person name="Schmutz J."/>
            <person name="Leebens-Mack J."/>
            <person name="Osbourn A."/>
        </authorList>
    </citation>
    <scope>NUCLEOTIDE SEQUENCE [LARGE SCALE GENOMIC DNA]</scope>
    <source>
        <strain evidence="1">JIC</strain>
    </source>
</reference>
<comment type="caution">
    <text evidence="1">The sequence shown here is derived from an EMBL/GenBank/DDBJ whole genome shotgun (WGS) entry which is preliminary data.</text>
</comment>
<dbReference type="InterPro" id="IPR025322">
    <property type="entry name" value="PADRE_dom"/>
</dbReference>
<dbReference type="AlphaFoldDB" id="A0AAW1MP83"/>
<protein>
    <recommendedName>
        <fullName evidence="3">Encoded protein</fullName>
    </recommendedName>
</protein>
<dbReference type="PANTHER" id="PTHR33052">
    <property type="entry name" value="DUF4228 DOMAIN PROTEIN-RELATED"/>
    <property type="match status" value="1"/>
</dbReference>
<dbReference type="EMBL" id="JBDFQZ010000002">
    <property type="protein sequence ID" value="KAK9747626.1"/>
    <property type="molecule type" value="Genomic_DNA"/>
</dbReference>
<dbReference type="Proteomes" id="UP001443914">
    <property type="component" value="Unassembled WGS sequence"/>
</dbReference>
<proteinExistence type="predicted"/>
<evidence type="ECO:0008006" key="3">
    <source>
        <dbReference type="Google" id="ProtNLM"/>
    </source>
</evidence>